<dbReference type="AlphaFoldDB" id="A0A413B5D8"/>
<proteinExistence type="predicted"/>
<reference evidence="2 3" key="1">
    <citation type="submission" date="2018-08" db="EMBL/GenBank/DDBJ databases">
        <title>A genome reference for cultivated species of the human gut microbiota.</title>
        <authorList>
            <person name="Zou Y."/>
            <person name="Xue W."/>
            <person name="Luo G."/>
        </authorList>
    </citation>
    <scope>NUCLEOTIDE SEQUENCE [LARGE SCALE GENOMIC DNA]</scope>
    <source>
        <strain evidence="2 3">AF12-7</strain>
    </source>
</reference>
<gene>
    <name evidence="2" type="ORF">DWV77_10800</name>
</gene>
<dbReference type="Proteomes" id="UP000285150">
    <property type="component" value="Unassembled WGS sequence"/>
</dbReference>
<evidence type="ECO:0000313" key="2">
    <source>
        <dbReference type="EMBL" id="RGW33322.1"/>
    </source>
</evidence>
<organism evidence="2 3">
    <name type="scientific">Bacteroides stercoris</name>
    <dbReference type="NCBI Taxonomy" id="46506"/>
    <lineage>
        <taxon>Bacteria</taxon>
        <taxon>Pseudomonadati</taxon>
        <taxon>Bacteroidota</taxon>
        <taxon>Bacteroidia</taxon>
        <taxon>Bacteroidales</taxon>
        <taxon>Bacteroidaceae</taxon>
        <taxon>Bacteroides</taxon>
    </lineage>
</organism>
<keyword evidence="1" id="KW-1133">Transmembrane helix</keyword>
<evidence type="ECO:0000256" key="1">
    <source>
        <dbReference type="SAM" id="Phobius"/>
    </source>
</evidence>
<name>A0A413B5D8_BACSE</name>
<evidence type="ECO:0000313" key="3">
    <source>
        <dbReference type="Proteomes" id="UP000285150"/>
    </source>
</evidence>
<comment type="caution">
    <text evidence="2">The sequence shown here is derived from an EMBL/GenBank/DDBJ whole genome shotgun (WGS) entry which is preliminary data.</text>
</comment>
<sequence>MFILVHLDAYVYETINAFHIESVEQSVPFVGETLQREDEAGMPSWDDLSYFKVSARLSWWDIGSVFLPLLLLFCFIPIVRIRNSMQGFLSLGTLKVRPHLIFCTFLI</sequence>
<feature type="transmembrane region" description="Helical" evidence="1">
    <location>
        <begin position="57"/>
        <end position="79"/>
    </location>
</feature>
<keyword evidence="1" id="KW-0472">Membrane</keyword>
<dbReference type="EMBL" id="QSAF01000012">
    <property type="protein sequence ID" value="RGW33322.1"/>
    <property type="molecule type" value="Genomic_DNA"/>
</dbReference>
<accession>A0A413B5D8</accession>
<protein>
    <submittedName>
        <fullName evidence="2">Uncharacterized protein</fullName>
    </submittedName>
</protein>
<dbReference type="RefSeq" id="WP_117858284.1">
    <property type="nucleotide sequence ID" value="NZ_QSAF01000012.1"/>
</dbReference>
<keyword evidence="1" id="KW-0812">Transmembrane</keyword>